<keyword evidence="1" id="KW-0813">Transport</keyword>
<dbReference type="AlphaFoldDB" id="A0A845A3E7"/>
<gene>
    <name evidence="9" type="ORF">GRI62_12660</name>
</gene>
<evidence type="ECO:0000256" key="7">
    <source>
        <dbReference type="SAM" id="MobiDB-lite"/>
    </source>
</evidence>
<dbReference type="EMBL" id="WTYH01000001">
    <property type="protein sequence ID" value="MXO94448.1"/>
    <property type="molecule type" value="Genomic_DNA"/>
</dbReference>
<evidence type="ECO:0000256" key="4">
    <source>
        <dbReference type="ARBA" id="ARBA00022982"/>
    </source>
</evidence>
<dbReference type="PRINTS" id="PR00604">
    <property type="entry name" value="CYTCHRMECIAB"/>
</dbReference>
<protein>
    <submittedName>
        <fullName evidence="9">C-type cytochrome</fullName>
    </submittedName>
</protein>
<comment type="caution">
    <text evidence="9">The sequence shown here is derived from an EMBL/GenBank/DDBJ whole genome shotgun (WGS) entry which is preliminary data.</text>
</comment>
<dbReference type="GO" id="GO:0009055">
    <property type="term" value="F:electron transfer activity"/>
    <property type="evidence" value="ECO:0007669"/>
    <property type="project" value="InterPro"/>
</dbReference>
<dbReference type="SUPFAM" id="SSF46626">
    <property type="entry name" value="Cytochrome c"/>
    <property type="match status" value="1"/>
</dbReference>
<evidence type="ECO:0000256" key="5">
    <source>
        <dbReference type="ARBA" id="ARBA00023004"/>
    </source>
</evidence>
<sequence length="144" mass="14221">MEADEAGEAGDAAEGEGAPAPTDTPSPAPSASATTRAAAPTAAPAPVAAAGPPQSFATCAVCHSVQRGQNGIGPSLAGVFGRRAGSVPGANYSAAMQGATITWNEGNLDRYLADPAAVVPGTTMPPPGLNPAQRREVIAYLRTL</sequence>
<evidence type="ECO:0000256" key="1">
    <source>
        <dbReference type="ARBA" id="ARBA00022448"/>
    </source>
</evidence>
<dbReference type="PANTHER" id="PTHR11961">
    <property type="entry name" value="CYTOCHROME C"/>
    <property type="match status" value="1"/>
</dbReference>
<evidence type="ECO:0000259" key="8">
    <source>
        <dbReference type="PROSITE" id="PS51007"/>
    </source>
</evidence>
<reference evidence="9 10" key="1">
    <citation type="submission" date="2019-12" db="EMBL/GenBank/DDBJ databases">
        <title>Genomic-based taxomic classification of the family Erythrobacteraceae.</title>
        <authorList>
            <person name="Xu L."/>
        </authorList>
    </citation>
    <scope>NUCLEOTIDE SEQUENCE [LARGE SCALE GENOMIC DNA]</scope>
    <source>
        <strain evidence="9 10">RC4-10-4</strain>
    </source>
</reference>
<dbReference type="GO" id="GO:0046872">
    <property type="term" value="F:metal ion binding"/>
    <property type="evidence" value="ECO:0007669"/>
    <property type="project" value="UniProtKB-KW"/>
</dbReference>
<dbReference type="Gene3D" id="1.10.760.10">
    <property type="entry name" value="Cytochrome c-like domain"/>
    <property type="match status" value="1"/>
</dbReference>
<dbReference type="Pfam" id="PF00034">
    <property type="entry name" value="Cytochrom_C"/>
    <property type="match status" value="1"/>
</dbReference>
<dbReference type="Proteomes" id="UP000460626">
    <property type="component" value="Unassembled WGS sequence"/>
</dbReference>
<feature type="domain" description="Cytochrome c" evidence="8">
    <location>
        <begin position="46"/>
        <end position="144"/>
    </location>
</feature>
<feature type="compositionally biased region" description="Acidic residues" evidence="7">
    <location>
        <begin position="1"/>
        <end position="14"/>
    </location>
</feature>
<keyword evidence="10" id="KW-1185">Reference proteome</keyword>
<evidence type="ECO:0000313" key="10">
    <source>
        <dbReference type="Proteomes" id="UP000460626"/>
    </source>
</evidence>
<dbReference type="GO" id="GO:0020037">
    <property type="term" value="F:heme binding"/>
    <property type="evidence" value="ECO:0007669"/>
    <property type="project" value="InterPro"/>
</dbReference>
<feature type="compositionally biased region" description="Low complexity" evidence="7">
    <location>
        <begin position="29"/>
        <end position="51"/>
    </location>
</feature>
<organism evidence="9 10">
    <name type="scientific">Aurantiacibacter arachoides</name>
    <dbReference type="NCBI Taxonomy" id="1850444"/>
    <lineage>
        <taxon>Bacteria</taxon>
        <taxon>Pseudomonadati</taxon>
        <taxon>Pseudomonadota</taxon>
        <taxon>Alphaproteobacteria</taxon>
        <taxon>Sphingomonadales</taxon>
        <taxon>Erythrobacteraceae</taxon>
        <taxon>Aurantiacibacter</taxon>
    </lineage>
</organism>
<dbReference type="OrthoDB" id="9805828at2"/>
<name>A0A845A3E7_9SPHN</name>
<dbReference type="InterPro" id="IPR002327">
    <property type="entry name" value="Cyt_c_1A/1B"/>
</dbReference>
<proteinExistence type="predicted"/>
<dbReference type="InterPro" id="IPR036909">
    <property type="entry name" value="Cyt_c-like_dom_sf"/>
</dbReference>
<evidence type="ECO:0000256" key="3">
    <source>
        <dbReference type="ARBA" id="ARBA00022723"/>
    </source>
</evidence>
<keyword evidence="5 6" id="KW-0408">Iron</keyword>
<keyword evidence="2 6" id="KW-0349">Heme</keyword>
<accession>A0A845A3E7</accession>
<dbReference type="InterPro" id="IPR009056">
    <property type="entry name" value="Cyt_c-like_dom"/>
</dbReference>
<dbReference type="PROSITE" id="PS51007">
    <property type="entry name" value="CYTC"/>
    <property type="match status" value="1"/>
</dbReference>
<keyword evidence="4" id="KW-0249">Electron transport</keyword>
<evidence type="ECO:0000256" key="6">
    <source>
        <dbReference type="PROSITE-ProRule" id="PRU00433"/>
    </source>
</evidence>
<feature type="region of interest" description="Disordered" evidence="7">
    <location>
        <begin position="1"/>
        <end position="51"/>
    </location>
</feature>
<keyword evidence="3 6" id="KW-0479">Metal-binding</keyword>
<evidence type="ECO:0000313" key="9">
    <source>
        <dbReference type="EMBL" id="MXO94448.1"/>
    </source>
</evidence>
<evidence type="ECO:0000256" key="2">
    <source>
        <dbReference type="ARBA" id="ARBA00022617"/>
    </source>
</evidence>